<name>A0AAE0FM84_9CHLO</name>
<evidence type="ECO:0000313" key="3">
    <source>
        <dbReference type="EMBL" id="KAK3262421.1"/>
    </source>
</evidence>
<dbReference type="EMBL" id="LGRX02016212">
    <property type="protein sequence ID" value="KAK3262421.1"/>
    <property type="molecule type" value="Genomic_DNA"/>
</dbReference>
<evidence type="ECO:0000259" key="2">
    <source>
        <dbReference type="PROSITE" id="PS50022"/>
    </source>
</evidence>
<evidence type="ECO:0000256" key="1">
    <source>
        <dbReference type="SAM" id="MobiDB-lite"/>
    </source>
</evidence>
<comment type="caution">
    <text evidence="3">The sequence shown here is derived from an EMBL/GenBank/DDBJ whole genome shotgun (WGS) entry which is preliminary data.</text>
</comment>
<organism evidence="3 4">
    <name type="scientific">Cymbomonas tetramitiformis</name>
    <dbReference type="NCBI Taxonomy" id="36881"/>
    <lineage>
        <taxon>Eukaryota</taxon>
        <taxon>Viridiplantae</taxon>
        <taxon>Chlorophyta</taxon>
        <taxon>Pyramimonadophyceae</taxon>
        <taxon>Pyramimonadales</taxon>
        <taxon>Pyramimonadaceae</taxon>
        <taxon>Cymbomonas</taxon>
    </lineage>
</organism>
<feature type="region of interest" description="Disordered" evidence="1">
    <location>
        <begin position="586"/>
        <end position="619"/>
    </location>
</feature>
<proteinExistence type="predicted"/>
<dbReference type="Proteomes" id="UP001190700">
    <property type="component" value="Unassembled WGS sequence"/>
</dbReference>
<dbReference type="SUPFAM" id="SSF49785">
    <property type="entry name" value="Galactose-binding domain-like"/>
    <property type="match status" value="1"/>
</dbReference>
<feature type="region of interest" description="Disordered" evidence="1">
    <location>
        <begin position="29"/>
        <end position="73"/>
    </location>
</feature>
<dbReference type="PROSITE" id="PS50022">
    <property type="entry name" value="FA58C_3"/>
    <property type="match status" value="1"/>
</dbReference>
<sequence>MNVKRQHALKSTVPRNCCAHCHNEEKFDVSQHRTPKTAVSPQRSSLEAPLSNRAPNPNLTGVEGKSPEHAGSGMQLKQATPAEARLCVNFSPESWPKPSQANLPAEWDWVSASDSSDGEWEDLAERPFRSGETARTWREVVLMRPILPASRTINARACEELSSNDAASCVKEEIYGRFDEGVHDDACSCHSCVWTEPWAEPDLAETVELTEAEEAFPLNSEYLAKLKQLRGRAWSEDDKLRCLHGASATRRPYSRRGLDILRQTEVVRAPHNTEDGDVLYPVTELELELGVHQQNLNKRRAWERCAELIGETGTERKGPTHREDLAEVSFSLPTVGFLVMPSAESMPASRRRRSAHRSFMLHEAQRQVRNYAGTDTKHHLKPVCNLMHSEVPAAMKLPRLPARLRTRAATSFNFSKALLQNGNAHTHCWVPGPKRHCLEDDGDFLEVDLGGECVVHGVGTRGLFPTYFWYPTAEVIEKEMGLKLSEYHGGFQAVVKEDSPMGWVKKYELLYRTERGTEWISLGIFEGNTNYHEESVTSMLPFAFPGISGIRVRYLRLRPLSKAEEGYHLKKALRVAIYGHPVSRKASASTRNHRAGDRSVAAVDTAEKSPSAAAPASNESATNIAYTLRHAAEHRNPIYVKRTGGHSRCRCNYCATRIGRTARKKVNGHAAREAIEWIGRAHLGVPVSLIDQALALESEALDCEIQEDECSEWENAIVSSPEPRVDMFAGDTDLELAQSLSLSMYEHEQILKHEEQGAFEMALELSRNERR</sequence>
<dbReference type="Gene3D" id="2.60.120.260">
    <property type="entry name" value="Galactose-binding domain-like"/>
    <property type="match status" value="1"/>
</dbReference>
<gene>
    <name evidence="3" type="ORF">CYMTET_28723</name>
</gene>
<dbReference type="InterPro" id="IPR000421">
    <property type="entry name" value="FA58C"/>
</dbReference>
<dbReference type="InterPro" id="IPR008979">
    <property type="entry name" value="Galactose-bd-like_sf"/>
</dbReference>
<dbReference type="AlphaFoldDB" id="A0AAE0FM84"/>
<accession>A0AAE0FM84</accession>
<feature type="domain" description="F5/8 type C" evidence="2">
    <location>
        <begin position="502"/>
        <end position="580"/>
    </location>
</feature>
<protein>
    <recommendedName>
        <fullName evidence="2">F5/8 type C domain-containing protein</fullName>
    </recommendedName>
</protein>
<keyword evidence="4" id="KW-1185">Reference proteome</keyword>
<reference evidence="3 4" key="1">
    <citation type="journal article" date="2015" name="Genome Biol. Evol.">
        <title>Comparative Genomics of a Bacterivorous Green Alga Reveals Evolutionary Causalities and Consequences of Phago-Mixotrophic Mode of Nutrition.</title>
        <authorList>
            <person name="Burns J.A."/>
            <person name="Paasch A."/>
            <person name="Narechania A."/>
            <person name="Kim E."/>
        </authorList>
    </citation>
    <scope>NUCLEOTIDE SEQUENCE [LARGE SCALE GENOMIC DNA]</scope>
    <source>
        <strain evidence="3 4">PLY_AMNH</strain>
    </source>
</reference>
<feature type="compositionally biased region" description="Low complexity" evidence="1">
    <location>
        <begin position="608"/>
        <end position="619"/>
    </location>
</feature>
<evidence type="ECO:0000313" key="4">
    <source>
        <dbReference type="Proteomes" id="UP001190700"/>
    </source>
</evidence>